<name>A0A8J7LBB9_9NOST</name>
<evidence type="ECO:0000313" key="2">
    <source>
        <dbReference type="Proteomes" id="UP000632766"/>
    </source>
</evidence>
<accession>A0A8J7LBB9</accession>
<comment type="caution">
    <text evidence="1">The sequence shown here is derived from an EMBL/GenBank/DDBJ whole genome shotgun (WGS) entry which is preliminary data.</text>
</comment>
<reference evidence="1 2" key="1">
    <citation type="journal article" date="2021" name="Int. J. Syst. Evol. Microbiol.">
        <title>Amazonocrinis nigriterrae gen. nov., sp. nov., Atlanticothrix silvestris gen. nov., sp. nov. and Dendronalium phyllosphericum gen. nov., sp. nov., nostocacean cyanobacteria from Brazilian environments.</title>
        <authorList>
            <person name="Alvarenga D.O."/>
            <person name="Andreote A.P.D."/>
            <person name="Branco L.H.Z."/>
            <person name="Delbaje E."/>
            <person name="Cruz R.B."/>
            <person name="Varani A.M."/>
            <person name="Fiore M.F."/>
        </authorList>
    </citation>
    <scope>NUCLEOTIDE SEQUENCE [LARGE SCALE GENOMIC DNA]</scope>
    <source>
        <strain evidence="1 2">CENA67</strain>
    </source>
</reference>
<keyword evidence="2" id="KW-1185">Reference proteome</keyword>
<protein>
    <submittedName>
        <fullName evidence="1">Uncharacterized protein</fullName>
    </submittedName>
</protein>
<sequence>MTAFVGYKKELLSKDKLLKLITKFATEPSYYFLRWTHKVSEDWKKEPTATDFPMIEGQMFNQDCELRWKQKRKDSYEVLLLSITGKHPDFEIVGEYGEDNENKGWRTEDRDAHLYSSTETRFPKAFPAKEKELNIGQRYFIDKQTSTVHFVALTIPK</sequence>
<dbReference type="RefSeq" id="WP_198128307.1">
    <property type="nucleotide sequence ID" value="NZ_JAECZC010000099.1"/>
</dbReference>
<gene>
    <name evidence="1" type="ORF">I8748_31145</name>
</gene>
<organism evidence="1 2">
    <name type="scientific">Amazonocrinis nigriterrae CENA67</name>
    <dbReference type="NCBI Taxonomy" id="2794033"/>
    <lineage>
        <taxon>Bacteria</taxon>
        <taxon>Bacillati</taxon>
        <taxon>Cyanobacteriota</taxon>
        <taxon>Cyanophyceae</taxon>
        <taxon>Nostocales</taxon>
        <taxon>Nostocaceae</taxon>
        <taxon>Amazonocrinis</taxon>
        <taxon>Amazonocrinis nigriterrae</taxon>
    </lineage>
</organism>
<proteinExistence type="predicted"/>
<dbReference type="EMBL" id="JAECZC010000099">
    <property type="protein sequence ID" value="MBH8566558.1"/>
    <property type="molecule type" value="Genomic_DNA"/>
</dbReference>
<evidence type="ECO:0000313" key="1">
    <source>
        <dbReference type="EMBL" id="MBH8566558.1"/>
    </source>
</evidence>
<dbReference type="AlphaFoldDB" id="A0A8J7LBB9"/>
<dbReference type="Proteomes" id="UP000632766">
    <property type="component" value="Unassembled WGS sequence"/>
</dbReference>